<feature type="region of interest" description="Disordered" evidence="1">
    <location>
        <begin position="104"/>
        <end position="123"/>
    </location>
</feature>
<name>A0A9D4AXA1_9SAUR</name>
<feature type="region of interest" description="Disordered" evidence="1">
    <location>
        <begin position="1"/>
        <end position="57"/>
    </location>
</feature>
<dbReference type="EMBL" id="JAHDVG010000483">
    <property type="protein sequence ID" value="KAH1172156.1"/>
    <property type="molecule type" value="Genomic_DNA"/>
</dbReference>
<dbReference type="Proteomes" id="UP000827986">
    <property type="component" value="Unassembled WGS sequence"/>
</dbReference>
<keyword evidence="3" id="KW-1185">Reference proteome</keyword>
<evidence type="ECO:0000256" key="1">
    <source>
        <dbReference type="SAM" id="MobiDB-lite"/>
    </source>
</evidence>
<feature type="compositionally biased region" description="Basic and acidic residues" evidence="1">
    <location>
        <begin position="30"/>
        <end position="49"/>
    </location>
</feature>
<dbReference type="AlphaFoldDB" id="A0A9D4AXA1"/>
<evidence type="ECO:0000313" key="3">
    <source>
        <dbReference type="Proteomes" id="UP000827986"/>
    </source>
</evidence>
<protein>
    <submittedName>
        <fullName evidence="2">Uncharacterized protein</fullName>
    </submittedName>
</protein>
<organism evidence="2 3">
    <name type="scientific">Mauremys mutica</name>
    <name type="common">yellowpond turtle</name>
    <dbReference type="NCBI Taxonomy" id="74926"/>
    <lineage>
        <taxon>Eukaryota</taxon>
        <taxon>Metazoa</taxon>
        <taxon>Chordata</taxon>
        <taxon>Craniata</taxon>
        <taxon>Vertebrata</taxon>
        <taxon>Euteleostomi</taxon>
        <taxon>Archelosauria</taxon>
        <taxon>Testudinata</taxon>
        <taxon>Testudines</taxon>
        <taxon>Cryptodira</taxon>
        <taxon>Durocryptodira</taxon>
        <taxon>Testudinoidea</taxon>
        <taxon>Geoemydidae</taxon>
        <taxon>Geoemydinae</taxon>
        <taxon>Mauremys</taxon>
    </lineage>
</organism>
<evidence type="ECO:0000313" key="2">
    <source>
        <dbReference type="EMBL" id="KAH1172156.1"/>
    </source>
</evidence>
<gene>
    <name evidence="2" type="ORF">KIL84_007774</name>
</gene>
<sequence length="156" mass="16636">MISGKMDPPSSLLEPGSQSRGGGSRFPRGSPDKPLPEPRERQDLDRPALGEEGSGPAQELVVAAAGYQALLESCLQFGQAGQEVVSDKMDSPSLQLMPLKGVSQEELPGPWSVPSQEPHHLPPQIFKEESDDEQESVSSTPMVAFQVSCVVTPSSL</sequence>
<comment type="caution">
    <text evidence="2">The sequence shown here is derived from an EMBL/GenBank/DDBJ whole genome shotgun (WGS) entry which is preliminary data.</text>
</comment>
<proteinExistence type="predicted"/>
<accession>A0A9D4AXA1</accession>
<reference evidence="2" key="1">
    <citation type="submission" date="2021-09" db="EMBL/GenBank/DDBJ databases">
        <title>The genome of Mauremys mutica provides insights into the evolution of semi-aquatic lifestyle.</title>
        <authorList>
            <person name="Gong S."/>
            <person name="Gao Y."/>
        </authorList>
    </citation>
    <scope>NUCLEOTIDE SEQUENCE</scope>
    <source>
        <strain evidence="2">MM-2020</strain>
        <tissue evidence="2">Muscle</tissue>
    </source>
</reference>